<evidence type="ECO:0000313" key="6">
    <source>
        <dbReference type="Proteomes" id="UP000288805"/>
    </source>
</evidence>
<feature type="domain" description="Pectinesterase inhibitor" evidence="4">
    <location>
        <begin position="12"/>
        <end position="123"/>
    </location>
</feature>
<organism evidence="5 6">
    <name type="scientific">Vitis vinifera</name>
    <name type="common">Grape</name>
    <dbReference type="NCBI Taxonomy" id="29760"/>
    <lineage>
        <taxon>Eukaryota</taxon>
        <taxon>Viridiplantae</taxon>
        <taxon>Streptophyta</taxon>
        <taxon>Embryophyta</taxon>
        <taxon>Tracheophyta</taxon>
        <taxon>Spermatophyta</taxon>
        <taxon>Magnoliopsida</taxon>
        <taxon>eudicotyledons</taxon>
        <taxon>Gunneridae</taxon>
        <taxon>Pentapetalae</taxon>
        <taxon>rosids</taxon>
        <taxon>Vitales</taxon>
        <taxon>Vitaceae</taxon>
        <taxon>Viteae</taxon>
        <taxon>Vitis</taxon>
    </lineage>
</organism>
<comment type="caution">
    <text evidence="5">The sequence shown here is derived from an EMBL/GenBank/DDBJ whole genome shotgun (WGS) entry which is preliminary data.</text>
</comment>
<dbReference type="AlphaFoldDB" id="A0A438CFY7"/>
<gene>
    <name evidence="5" type="ORF">CK203_097015</name>
</gene>
<keyword evidence="2" id="KW-1015">Disulfide bond</keyword>
<dbReference type="EMBL" id="QGNW01002249">
    <property type="protein sequence ID" value="RVW22122.1"/>
    <property type="molecule type" value="Genomic_DNA"/>
</dbReference>
<evidence type="ECO:0000256" key="2">
    <source>
        <dbReference type="ARBA" id="ARBA00023157"/>
    </source>
</evidence>
<dbReference type="Gene3D" id="1.20.140.40">
    <property type="entry name" value="Invertase/pectin methylesterase inhibitor family protein"/>
    <property type="match status" value="1"/>
</dbReference>
<name>A0A438CFY7_VITVI</name>
<sequence>MNANLRADFEGIDNLAQLAILVALDNATHTKGYTEELTRKATDKALKFYLSICSNAYAVVNDCFTAAKKQFAGGDIAAVNESEKKAVQPIKDCDFMFTRPPTRTNPLLESNRQMSDLTQIALSALQNLLP</sequence>
<dbReference type="PANTHER" id="PTHR36710:SF1">
    <property type="entry name" value="F14J9.2 PROTEIN"/>
    <property type="match status" value="1"/>
</dbReference>
<keyword evidence="1" id="KW-0732">Signal</keyword>
<dbReference type="GO" id="GO:0046910">
    <property type="term" value="F:pectinesterase inhibitor activity"/>
    <property type="evidence" value="ECO:0007669"/>
    <property type="project" value="InterPro"/>
</dbReference>
<dbReference type="InterPro" id="IPR006501">
    <property type="entry name" value="Pectinesterase_inhib_dom"/>
</dbReference>
<protein>
    <recommendedName>
        <fullName evidence="4">Pectinesterase inhibitor domain-containing protein</fullName>
    </recommendedName>
</protein>
<reference evidence="5 6" key="1">
    <citation type="journal article" date="2018" name="PLoS Genet.">
        <title>Population sequencing reveals clonal diversity and ancestral inbreeding in the grapevine cultivar Chardonnay.</title>
        <authorList>
            <person name="Roach M.J."/>
            <person name="Johnson D.L."/>
            <person name="Bohlmann J."/>
            <person name="van Vuuren H.J."/>
            <person name="Jones S.J."/>
            <person name="Pretorius I.S."/>
            <person name="Schmidt S.A."/>
            <person name="Borneman A.R."/>
        </authorList>
    </citation>
    <scope>NUCLEOTIDE SEQUENCE [LARGE SCALE GENOMIC DNA]</scope>
    <source>
        <strain evidence="6">cv. Chardonnay</strain>
        <tissue evidence="5">Leaf</tissue>
    </source>
</reference>
<proteinExistence type="inferred from homology"/>
<dbReference type="CDD" id="cd15797">
    <property type="entry name" value="PMEI"/>
    <property type="match status" value="1"/>
</dbReference>
<dbReference type="PANTHER" id="PTHR36710">
    <property type="entry name" value="PECTINESTERASE INHIBITOR-LIKE"/>
    <property type="match status" value="1"/>
</dbReference>
<dbReference type="NCBIfam" id="TIGR01614">
    <property type="entry name" value="PME_inhib"/>
    <property type="match status" value="1"/>
</dbReference>
<evidence type="ECO:0000256" key="3">
    <source>
        <dbReference type="ARBA" id="ARBA00038471"/>
    </source>
</evidence>
<dbReference type="InterPro" id="IPR034086">
    <property type="entry name" value="PMEI_plant"/>
</dbReference>
<dbReference type="Pfam" id="PF04043">
    <property type="entry name" value="PMEI"/>
    <property type="match status" value="1"/>
</dbReference>
<evidence type="ECO:0000313" key="5">
    <source>
        <dbReference type="EMBL" id="RVW22122.1"/>
    </source>
</evidence>
<dbReference type="Proteomes" id="UP000288805">
    <property type="component" value="Unassembled WGS sequence"/>
</dbReference>
<dbReference type="InterPro" id="IPR035513">
    <property type="entry name" value="Invertase/methylesterase_inhib"/>
</dbReference>
<comment type="similarity">
    <text evidence="3">Belongs to the PMEI family.</text>
</comment>
<dbReference type="InterPro" id="IPR052421">
    <property type="entry name" value="PCW_Enzyme_Inhibitor"/>
</dbReference>
<dbReference type="SUPFAM" id="SSF101148">
    <property type="entry name" value="Plant invertase/pectin methylesterase inhibitor"/>
    <property type="match status" value="1"/>
</dbReference>
<accession>A0A438CFY7</accession>
<evidence type="ECO:0000256" key="1">
    <source>
        <dbReference type="ARBA" id="ARBA00022729"/>
    </source>
</evidence>
<evidence type="ECO:0000259" key="4">
    <source>
        <dbReference type="Pfam" id="PF04043"/>
    </source>
</evidence>